<keyword evidence="3" id="KW-1185">Reference proteome</keyword>
<dbReference type="RefSeq" id="WP_162671807.1">
    <property type="nucleotide sequence ID" value="NZ_LR593886.1"/>
</dbReference>
<protein>
    <submittedName>
        <fullName evidence="2">Uncharacterized protein</fullName>
    </submittedName>
</protein>
<keyword evidence="1" id="KW-0472">Membrane</keyword>
<evidence type="ECO:0000256" key="1">
    <source>
        <dbReference type="SAM" id="Phobius"/>
    </source>
</evidence>
<evidence type="ECO:0000313" key="3">
    <source>
        <dbReference type="Proteomes" id="UP000464178"/>
    </source>
</evidence>
<organism evidence="2 3">
    <name type="scientific">Gemmata massiliana</name>
    <dbReference type="NCBI Taxonomy" id="1210884"/>
    <lineage>
        <taxon>Bacteria</taxon>
        <taxon>Pseudomonadati</taxon>
        <taxon>Planctomycetota</taxon>
        <taxon>Planctomycetia</taxon>
        <taxon>Gemmatales</taxon>
        <taxon>Gemmataceae</taxon>
        <taxon>Gemmata</taxon>
    </lineage>
</organism>
<keyword evidence="1" id="KW-0812">Transmembrane</keyword>
<accession>A0A6P2DEP7</accession>
<reference evidence="2 3" key="1">
    <citation type="submission" date="2019-05" db="EMBL/GenBank/DDBJ databases">
        <authorList>
            <consortium name="Science for Life Laboratories"/>
        </authorList>
    </citation>
    <scope>NUCLEOTIDE SEQUENCE [LARGE SCALE GENOMIC DNA]</scope>
    <source>
        <strain evidence="2">Soil9</strain>
    </source>
</reference>
<dbReference type="AlphaFoldDB" id="A0A6P2DEP7"/>
<sequence>MSFEKFFAIGMGWLLFWIAVCLAFGRLFEWLEPDEEPSTPRKRRGTKR</sequence>
<gene>
    <name evidence="2" type="ORF">SOIL9_00290</name>
</gene>
<dbReference type="EMBL" id="LR593886">
    <property type="protein sequence ID" value="VTR99175.1"/>
    <property type="molecule type" value="Genomic_DNA"/>
</dbReference>
<evidence type="ECO:0000313" key="2">
    <source>
        <dbReference type="EMBL" id="VTR99175.1"/>
    </source>
</evidence>
<name>A0A6P2DEP7_9BACT</name>
<keyword evidence="1" id="KW-1133">Transmembrane helix</keyword>
<proteinExistence type="predicted"/>
<dbReference type="Proteomes" id="UP000464178">
    <property type="component" value="Chromosome"/>
</dbReference>
<dbReference type="KEGG" id="gms:SOIL9_00290"/>
<feature type="transmembrane region" description="Helical" evidence="1">
    <location>
        <begin position="6"/>
        <end position="28"/>
    </location>
</feature>